<protein>
    <recommendedName>
        <fullName evidence="4">Capsular polysaccharide biosynthesis protein</fullName>
    </recommendedName>
</protein>
<dbReference type="RefSeq" id="WP_139280341.1">
    <property type="nucleotide sequence ID" value="NZ_FQZG01000094.1"/>
</dbReference>
<keyword evidence="3" id="KW-1185">Reference proteome</keyword>
<reference evidence="2 3" key="1">
    <citation type="submission" date="2016-11" db="EMBL/GenBank/DDBJ databases">
        <authorList>
            <person name="Jaros S."/>
            <person name="Januszkiewicz K."/>
            <person name="Wedrychowicz H."/>
        </authorList>
    </citation>
    <scope>NUCLEOTIDE SEQUENCE [LARGE SCALE GENOMIC DNA]</scope>
    <source>
        <strain evidence="2 3">DSM 12906</strain>
    </source>
</reference>
<dbReference type="OrthoDB" id="3695950at2"/>
<keyword evidence="1" id="KW-0812">Transmembrane</keyword>
<dbReference type="AlphaFoldDB" id="A0A1M6MRD9"/>
<keyword evidence="1" id="KW-1133">Transmembrane helix</keyword>
<dbReference type="EMBL" id="FQZG01000094">
    <property type="protein sequence ID" value="SHJ85853.1"/>
    <property type="molecule type" value="Genomic_DNA"/>
</dbReference>
<gene>
    <name evidence="2" type="ORF">SAMN02745244_03431</name>
</gene>
<evidence type="ECO:0000313" key="3">
    <source>
        <dbReference type="Proteomes" id="UP000184512"/>
    </source>
</evidence>
<keyword evidence="1" id="KW-0472">Membrane</keyword>
<name>A0A1M6MRD9_9ACTN</name>
<organism evidence="2 3">
    <name type="scientific">Tessaracoccus bendigoensis DSM 12906</name>
    <dbReference type="NCBI Taxonomy" id="1123357"/>
    <lineage>
        <taxon>Bacteria</taxon>
        <taxon>Bacillati</taxon>
        <taxon>Actinomycetota</taxon>
        <taxon>Actinomycetes</taxon>
        <taxon>Propionibacteriales</taxon>
        <taxon>Propionibacteriaceae</taxon>
        <taxon>Tessaracoccus</taxon>
    </lineage>
</organism>
<feature type="transmembrane region" description="Helical" evidence="1">
    <location>
        <begin position="170"/>
        <end position="191"/>
    </location>
</feature>
<proteinExistence type="predicted"/>
<dbReference type="Proteomes" id="UP000184512">
    <property type="component" value="Unassembled WGS sequence"/>
</dbReference>
<accession>A0A1M6MRD9</accession>
<evidence type="ECO:0008006" key="4">
    <source>
        <dbReference type="Google" id="ProtNLM"/>
    </source>
</evidence>
<dbReference type="STRING" id="1123357.SAMN02745244_03431"/>
<evidence type="ECO:0000313" key="2">
    <source>
        <dbReference type="EMBL" id="SHJ85853.1"/>
    </source>
</evidence>
<evidence type="ECO:0000256" key="1">
    <source>
        <dbReference type="SAM" id="Phobius"/>
    </source>
</evidence>
<sequence>MTLLQTIRLLLRCWYALVVGFILTGALVVGVWSVVSPTYSRTSTQLLLPGSGTIPEDSNPYLFLGGLSPAADVLVRGLGSDNVINGVVEGQPPTTVEVMRDPSTSGPVILITVESESDTAAEFVLKQMNERAVSMLEDLQTQEDIPENERISMVSVTVDQEGTPKQRRRIMLTGAVGAVGLAGTVMTAALLEGILRARRERLRDSAAVSDE</sequence>
<feature type="transmembrane region" description="Helical" evidence="1">
    <location>
        <begin position="12"/>
        <end position="35"/>
    </location>
</feature>